<feature type="transmembrane region" description="Helical" evidence="1">
    <location>
        <begin position="440"/>
        <end position="462"/>
    </location>
</feature>
<sequence length="467" mass="51883">MNNLGVASIITACVECVLCTGVLFGWPSLQFSLDDEGYFHNLCIENENLSSLQNLSSCTASDESFNLVFTVASSFYEMPVLLFGYILDTFGTLAMRFLATSLHSLGYMLLWIMSPSTSVLLYPAMAMISSSGYALWMSNSQLGNLNPSYRSVFLSISSGMSDLSSIVYLFVKLQHDQGASSKSIFMVLFVITVFPWFRSYFLMPKKTIPYPAMSKHHHFGIVKKLQKTLIVGNDVTENLSESPKQSLEIDKLTISSTQKGKKTLKQCLMKAIFWSNLYHVVVIKLRLSLFYGSVLKWLSSFPDIDVGSFTNWFNVVLLCGVFVAPLNGMVADGLISHFKSRFRAEQTAVLRAYAVSMFLTSTFSVILSVAALARSVYPAFVFVLLTKSFVYSGSGGFLFVAFSTEHYGKLLGITSLVISVFSLAQYAIFKLAVSLDPDFYVINIAMLCLTLTTYVHPIVIFYSSRSS</sequence>
<reference evidence="2" key="1">
    <citation type="submission" date="2020-04" db="EMBL/GenBank/DDBJ databases">
        <authorList>
            <person name="Neveu A P."/>
        </authorList>
    </citation>
    <scope>NUCLEOTIDE SEQUENCE</scope>
    <source>
        <tissue evidence="2">Whole embryo</tissue>
    </source>
</reference>
<dbReference type="SUPFAM" id="SSF103473">
    <property type="entry name" value="MFS general substrate transporter"/>
    <property type="match status" value="1"/>
</dbReference>
<dbReference type="InterPro" id="IPR036259">
    <property type="entry name" value="MFS_trans_sf"/>
</dbReference>
<feature type="transmembrane region" description="Helical" evidence="1">
    <location>
        <begin position="379"/>
        <end position="403"/>
    </location>
</feature>
<feature type="transmembrane region" description="Helical" evidence="1">
    <location>
        <begin position="410"/>
        <end position="428"/>
    </location>
</feature>
<organism evidence="2">
    <name type="scientific">Phallusia mammillata</name>
    <dbReference type="NCBI Taxonomy" id="59560"/>
    <lineage>
        <taxon>Eukaryota</taxon>
        <taxon>Metazoa</taxon>
        <taxon>Chordata</taxon>
        <taxon>Tunicata</taxon>
        <taxon>Ascidiacea</taxon>
        <taxon>Phlebobranchia</taxon>
        <taxon>Ascidiidae</taxon>
        <taxon>Phallusia</taxon>
    </lineage>
</organism>
<dbReference type="PANTHER" id="PTHR20765:SF1">
    <property type="entry name" value="EQUILIBRATIVE NUCLEOBASE TRANSPORTER 1"/>
    <property type="match status" value="1"/>
</dbReference>
<proteinExistence type="evidence at transcript level"/>
<feature type="transmembrane region" description="Helical" evidence="1">
    <location>
        <begin position="352"/>
        <end position="373"/>
    </location>
</feature>
<dbReference type="PANTHER" id="PTHR20765">
    <property type="entry name" value="SOLUTE CARRIER FAMILY 43 MEMBER 3-RELATED"/>
    <property type="match status" value="1"/>
</dbReference>
<feature type="transmembrane region" description="Helical" evidence="1">
    <location>
        <begin position="271"/>
        <end position="292"/>
    </location>
</feature>
<gene>
    <name evidence="2" type="primary">Slc43a3-005</name>
</gene>
<keyword evidence="1" id="KW-0472">Membrane</keyword>
<keyword evidence="1" id="KW-1133">Transmembrane helix</keyword>
<name>A0A6F9DTI5_9ASCI</name>
<protein>
    <submittedName>
        <fullName evidence="2">Solute carrier family 43 member 3</fullName>
    </submittedName>
</protein>
<accession>A0A6F9DTI5</accession>
<evidence type="ECO:0000313" key="2">
    <source>
        <dbReference type="EMBL" id="CAB3266286.1"/>
    </source>
</evidence>
<feature type="transmembrane region" description="Helical" evidence="1">
    <location>
        <begin position="312"/>
        <end position="331"/>
    </location>
</feature>
<evidence type="ECO:0000256" key="1">
    <source>
        <dbReference type="SAM" id="Phobius"/>
    </source>
</evidence>
<feature type="transmembrane region" description="Helical" evidence="1">
    <location>
        <begin position="65"/>
        <end position="86"/>
    </location>
</feature>
<dbReference type="AlphaFoldDB" id="A0A6F9DTI5"/>
<keyword evidence="1" id="KW-0812">Transmembrane</keyword>
<feature type="transmembrane region" description="Helical" evidence="1">
    <location>
        <begin position="183"/>
        <end position="203"/>
    </location>
</feature>
<dbReference type="EMBL" id="LR790424">
    <property type="protein sequence ID" value="CAB3266286.1"/>
    <property type="molecule type" value="mRNA"/>
</dbReference>
<dbReference type="InterPro" id="IPR027197">
    <property type="entry name" value="SLC43A3"/>
</dbReference>